<evidence type="ECO:0000313" key="3">
    <source>
        <dbReference type="EMBL" id="CBZ52606.1"/>
    </source>
</evidence>
<dbReference type="EMBL" id="LN714482">
    <property type="protein sequence ID" value="CEL66585.1"/>
    <property type="molecule type" value="Genomic_DNA"/>
</dbReference>
<dbReference type="GO" id="GO:0005684">
    <property type="term" value="C:U2-type spliceosomal complex"/>
    <property type="evidence" value="ECO:0007669"/>
    <property type="project" value="TreeGrafter"/>
</dbReference>
<dbReference type="InParanoid" id="F0VFW2"/>
<proteinExistence type="inferred from homology"/>
<dbReference type="OMA" id="ESSHMCA"/>
<reference evidence="3" key="2">
    <citation type="submission" date="2011-03" db="EMBL/GenBank/DDBJ databases">
        <title>Comparative genomics and transcriptomics of Neospora caninum and Toxoplasma gondii.</title>
        <authorList>
            <person name="Reid A.J."/>
            <person name="Sohal A."/>
            <person name="Harris D."/>
            <person name="Quail M."/>
            <person name="Sanders M."/>
            <person name="Berriman M."/>
            <person name="Wastling J.M."/>
            <person name="Pain A."/>
        </authorList>
    </citation>
    <scope>NUCLEOTIDE SEQUENCE</scope>
    <source>
        <strain evidence="3">Liverpool</strain>
    </source>
</reference>
<feature type="region of interest" description="Disordered" evidence="2">
    <location>
        <begin position="31"/>
        <end position="87"/>
    </location>
</feature>
<name>F0VFW2_NEOCL</name>
<dbReference type="eggNOG" id="KOG2654">
    <property type="taxonomic scope" value="Eukaryota"/>
</dbReference>
<reference evidence="5" key="3">
    <citation type="journal article" date="2012" name="PLoS Pathog.">
        <title>Comparative genomics of the apicomplexan parasites Toxoplasma gondii and Neospora caninum: Coccidia differing in host range and transmission strategy.</title>
        <authorList>
            <person name="Reid A.J."/>
            <person name="Vermont S.J."/>
            <person name="Cotton J.A."/>
            <person name="Harris D."/>
            <person name="Hill-Cawthorne G.A."/>
            <person name="Konen-Waisman S."/>
            <person name="Latham S.M."/>
            <person name="Mourier T."/>
            <person name="Norton R."/>
            <person name="Quail M.A."/>
            <person name="Sanders M."/>
            <person name="Shanmugam D."/>
            <person name="Sohal A."/>
            <person name="Wasmuth J.D."/>
            <person name="Brunk B."/>
            <person name="Grigg M.E."/>
            <person name="Howard J.C."/>
            <person name="Parkinson J."/>
            <person name="Roos D.S."/>
            <person name="Trees A.J."/>
            <person name="Berriman M."/>
            <person name="Pain A."/>
            <person name="Wastling J.M."/>
        </authorList>
    </citation>
    <scope>NUCLEOTIDE SEQUENCE [LARGE SCALE GENOMIC DNA]</scope>
    <source>
        <strain evidence="5">Liverpool</strain>
    </source>
</reference>
<dbReference type="RefSeq" id="XP_003882638.1">
    <property type="nucleotide sequence ID" value="XM_003882589.1"/>
</dbReference>
<feature type="compositionally biased region" description="Basic and acidic residues" evidence="2">
    <location>
        <begin position="454"/>
        <end position="472"/>
    </location>
</feature>
<dbReference type="PANTHER" id="PTHR31809">
    <property type="entry name" value="BUD13 HOMOLOG"/>
    <property type="match status" value="1"/>
</dbReference>
<feature type="region of interest" description="Disordered" evidence="2">
    <location>
        <begin position="542"/>
        <end position="657"/>
    </location>
</feature>
<dbReference type="GO" id="GO:0003723">
    <property type="term" value="F:RNA binding"/>
    <property type="evidence" value="ECO:0007669"/>
    <property type="project" value="TreeGrafter"/>
</dbReference>
<feature type="compositionally biased region" description="Polar residues" evidence="2">
    <location>
        <begin position="54"/>
        <end position="63"/>
    </location>
</feature>
<dbReference type="Proteomes" id="UP000007494">
    <property type="component" value="Chromosome VIIb"/>
</dbReference>
<feature type="compositionally biased region" description="Basic and acidic residues" evidence="2">
    <location>
        <begin position="575"/>
        <end position="589"/>
    </location>
</feature>
<dbReference type="GO" id="GO:0000398">
    <property type="term" value="P:mRNA splicing, via spliceosome"/>
    <property type="evidence" value="ECO:0007669"/>
    <property type="project" value="TreeGrafter"/>
</dbReference>
<comment type="similarity">
    <text evidence="1">Belongs to the CWC26 family.</text>
</comment>
<feature type="compositionally biased region" description="Basic and acidic residues" evidence="2">
    <location>
        <begin position="300"/>
        <end position="319"/>
    </location>
</feature>
<dbReference type="PANTHER" id="PTHR31809:SF0">
    <property type="entry name" value="BUD13 HOMOLOG"/>
    <property type="match status" value="1"/>
</dbReference>
<reference evidence="3" key="1">
    <citation type="submission" date="2011-02" db="EMBL/GenBank/DDBJ databases">
        <authorList>
            <person name="Aslett M."/>
        </authorList>
    </citation>
    <scope>NUCLEOTIDE SEQUENCE</scope>
    <source>
        <strain evidence="3">Liverpool</strain>
    </source>
</reference>
<reference evidence="4" key="4">
    <citation type="journal article" date="2015" name="PLoS ONE">
        <title>Comprehensive Evaluation of Toxoplasma gondii VEG and Neospora caninum LIV Genomes with Tachyzoite Stage Transcriptome and Proteome Defines Novel Transcript Features.</title>
        <authorList>
            <person name="Ramaprasad A."/>
            <person name="Mourier T."/>
            <person name="Naeem R."/>
            <person name="Malas T.B."/>
            <person name="Moussa E."/>
            <person name="Panigrahi A."/>
            <person name="Vermont S.J."/>
            <person name="Otto T.D."/>
            <person name="Wastling J."/>
            <person name="Pain A."/>
        </authorList>
    </citation>
    <scope>NUCLEOTIDE SEQUENCE</scope>
    <source>
        <strain evidence="4">Liverpool</strain>
    </source>
</reference>
<sequence length="698" mass="76044">MSPFSKKPTASSGSSASSASKLDYLKKYMGKGGSAADGGALSLAKEGKKKRSKTPGSAETSRMTGFRLNDASEEVDVRAPSRKRQASSLRFDAAQFGRVLCPTMGARGKAYAYQLDEEDGSDSDGSEQHQEDEEIVVVDADGRNVALNELQAKRVHAIVRDQEAREVGLSPKTGVGRRGFEETEGCKRHGDAPLRGDAGDTTGREDDESRKKRSGADACAEGAWTEKSGASASSSGRALGLRGSLSVKQNDIDLSVFNAPVGGRLKPRSEAETDDSLGVDARPDLSPPRRRPHSRGLPACRDHSGEKGRDERGSLERGANRRSLSPAPGPGTPQDNAVTSSTAGGVSGKTEREDLSPPRRRPLRSGESSAGRDGADKQSSTDAGRDRDLSPRRASGREGSEPASVGAAAPRSGQLEDLSLPRRRPPSSAPSDARGSSASSSSHFPGARAGRQARSPERRTDDLSPPRKRTTDWGKGNETSGREEMQQRSDSGPKSTGLLTLDDYRASGVGSEKEPSLLTKDLLAREVVRQVVYRDRQGRVITEEEWLELQDQKRGKRRKKERSPPPELEWGKGIVQKEAREKQAQEEAKIAQQPLARYEIDDDYDRSLQDRSRWEDPMNRVPQKADESPTTPANPERPKEKEHPKCPHDAPRNRFGILPGYRWDGVVRGNGYEDRRLKAINRKKLEAHMAHMNNVADM</sequence>
<evidence type="ECO:0000313" key="4">
    <source>
        <dbReference type="EMBL" id="CEL66585.1"/>
    </source>
</evidence>
<gene>
    <name evidence="4" type="ORF">BN1204_023950</name>
    <name evidence="3" type="ORF">NCLIV_023950</name>
</gene>
<dbReference type="GeneID" id="13444851"/>
<feature type="region of interest" description="Disordered" evidence="2">
    <location>
        <begin position="113"/>
        <end position="133"/>
    </location>
</feature>
<feature type="compositionally biased region" description="Basic and acidic residues" evidence="2">
    <location>
        <begin position="178"/>
        <end position="210"/>
    </location>
</feature>
<feature type="compositionally biased region" description="Basic and acidic residues" evidence="2">
    <location>
        <begin position="383"/>
        <end position="400"/>
    </location>
</feature>
<dbReference type="InterPro" id="IPR018609">
    <property type="entry name" value="Bud13"/>
</dbReference>
<feature type="compositionally biased region" description="Basic and acidic residues" evidence="2">
    <location>
        <begin position="636"/>
        <end position="652"/>
    </location>
</feature>
<organism evidence="3 5">
    <name type="scientific">Neospora caninum (strain Liverpool)</name>
    <dbReference type="NCBI Taxonomy" id="572307"/>
    <lineage>
        <taxon>Eukaryota</taxon>
        <taxon>Sar</taxon>
        <taxon>Alveolata</taxon>
        <taxon>Apicomplexa</taxon>
        <taxon>Conoidasida</taxon>
        <taxon>Coccidia</taxon>
        <taxon>Eucoccidiorida</taxon>
        <taxon>Eimeriorina</taxon>
        <taxon>Sarcocystidae</taxon>
        <taxon>Neospora</taxon>
    </lineage>
</organism>
<keyword evidence="5" id="KW-1185">Reference proteome</keyword>
<dbReference type="InterPro" id="IPR051112">
    <property type="entry name" value="CWC26_splicing_factor"/>
</dbReference>
<evidence type="ECO:0000256" key="1">
    <source>
        <dbReference type="ARBA" id="ARBA00011069"/>
    </source>
</evidence>
<feature type="region of interest" description="Disordered" evidence="2">
    <location>
        <begin position="163"/>
        <end position="517"/>
    </location>
</feature>
<evidence type="ECO:0000313" key="5">
    <source>
        <dbReference type="Proteomes" id="UP000007494"/>
    </source>
</evidence>
<dbReference type="Pfam" id="PF09736">
    <property type="entry name" value="Bud13"/>
    <property type="match status" value="1"/>
</dbReference>
<evidence type="ECO:0000256" key="2">
    <source>
        <dbReference type="SAM" id="MobiDB-lite"/>
    </source>
</evidence>
<dbReference type="AlphaFoldDB" id="F0VFW2"/>
<feature type="compositionally biased region" description="Polar residues" evidence="2">
    <location>
        <begin position="488"/>
        <end position="498"/>
    </location>
</feature>
<feature type="compositionally biased region" description="Basic and acidic residues" evidence="2">
    <location>
        <begin position="605"/>
        <end position="627"/>
    </location>
</feature>
<feature type="compositionally biased region" description="Low complexity" evidence="2">
    <location>
        <begin position="228"/>
        <end position="246"/>
    </location>
</feature>
<protein>
    <submittedName>
        <fullName evidence="3">Pre-mRNA-splicing factor CWC26, related</fullName>
    </submittedName>
</protein>
<feature type="compositionally biased region" description="Acidic residues" evidence="2">
    <location>
        <begin position="115"/>
        <end position="133"/>
    </location>
</feature>
<dbReference type="EMBL" id="FR823389">
    <property type="protein sequence ID" value="CBZ52606.1"/>
    <property type="molecule type" value="Genomic_DNA"/>
</dbReference>
<feature type="compositionally biased region" description="Polar residues" evidence="2">
    <location>
        <begin position="333"/>
        <end position="344"/>
    </location>
</feature>
<dbReference type="OrthoDB" id="6022at2759"/>
<accession>F0VFW2</accession>
<feature type="compositionally biased region" description="Low complexity" evidence="2">
    <location>
        <begin position="429"/>
        <end position="442"/>
    </location>
</feature>
<dbReference type="GO" id="GO:0070274">
    <property type="term" value="C:RES complex"/>
    <property type="evidence" value="ECO:0007669"/>
    <property type="project" value="TreeGrafter"/>
</dbReference>
<dbReference type="VEuPathDB" id="ToxoDB:NCLIV_023950"/>